<feature type="non-terminal residue" evidence="2">
    <location>
        <position position="91"/>
    </location>
</feature>
<reference evidence="2" key="1">
    <citation type="journal article" date="2015" name="Nature">
        <title>Complex archaea that bridge the gap between prokaryotes and eukaryotes.</title>
        <authorList>
            <person name="Spang A."/>
            <person name="Saw J.H."/>
            <person name="Jorgensen S.L."/>
            <person name="Zaremba-Niedzwiedzka K."/>
            <person name="Martijn J."/>
            <person name="Lind A.E."/>
            <person name="van Eijk R."/>
            <person name="Schleper C."/>
            <person name="Guy L."/>
            <person name="Ettema T.J."/>
        </authorList>
    </citation>
    <scope>NUCLEOTIDE SEQUENCE</scope>
</reference>
<evidence type="ECO:0000259" key="1">
    <source>
        <dbReference type="Pfam" id="PF12867"/>
    </source>
</evidence>
<accession>A0A0F9A4B7</accession>
<gene>
    <name evidence="2" type="ORF">LCGC14_2958330</name>
</gene>
<organism evidence="2">
    <name type="scientific">marine sediment metagenome</name>
    <dbReference type="NCBI Taxonomy" id="412755"/>
    <lineage>
        <taxon>unclassified sequences</taxon>
        <taxon>metagenomes</taxon>
        <taxon>ecological metagenomes</taxon>
    </lineage>
</organism>
<evidence type="ECO:0000313" key="2">
    <source>
        <dbReference type="EMBL" id="KKK67011.1"/>
    </source>
</evidence>
<proteinExistence type="predicted"/>
<feature type="domain" description="DinB-like" evidence="1">
    <location>
        <begin position="18"/>
        <end position="77"/>
    </location>
</feature>
<protein>
    <recommendedName>
        <fullName evidence="1">DinB-like domain-containing protein</fullName>
    </recommendedName>
</protein>
<sequence>MEWHELITDSFGRVSWILEKALDGLTPEDLNQQPRPHCNTIGWLTWHLTRWQDRSMALFMGEKQLWVSGGWYAKFDRKPDPEDTGLGHSSE</sequence>
<dbReference type="SUPFAM" id="SSF109854">
    <property type="entry name" value="DinB/YfiT-like putative metalloenzymes"/>
    <property type="match status" value="1"/>
</dbReference>
<dbReference type="Gene3D" id="1.20.120.450">
    <property type="entry name" value="dinb family like domain"/>
    <property type="match status" value="1"/>
</dbReference>
<dbReference type="Pfam" id="PF12867">
    <property type="entry name" value="DinB_2"/>
    <property type="match status" value="1"/>
</dbReference>
<dbReference type="AlphaFoldDB" id="A0A0F9A4B7"/>
<dbReference type="EMBL" id="LAZR01059810">
    <property type="protein sequence ID" value="KKK67011.1"/>
    <property type="molecule type" value="Genomic_DNA"/>
</dbReference>
<dbReference type="InterPro" id="IPR024775">
    <property type="entry name" value="DinB-like"/>
</dbReference>
<dbReference type="InterPro" id="IPR034660">
    <property type="entry name" value="DinB/YfiT-like"/>
</dbReference>
<comment type="caution">
    <text evidence="2">The sequence shown here is derived from an EMBL/GenBank/DDBJ whole genome shotgun (WGS) entry which is preliminary data.</text>
</comment>
<name>A0A0F9A4B7_9ZZZZ</name>